<keyword evidence="1" id="KW-1133">Transmembrane helix</keyword>
<dbReference type="EMBL" id="JAPAAF010000034">
    <property type="protein sequence ID" value="MCW0484341.1"/>
    <property type="molecule type" value="Genomic_DNA"/>
</dbReference>
<sequence length="130" mass="14592">MTFKERPLLLTSALALSALGSSLAMFAYLGTAAFFDPARTFIQKFTDLQNSQLIHPLYLLIFGALYLLSLVGVLKMWKWQKTGYFFYTAAQLAIWSIPLIRIGANAVSSTNTVFTLIFIGIYTVYLKSFN</sequence>
<name>A0AA41Y6I5_9BACT</name>
<dbReference type="Proteomes" id="UP001163821">
    <property type="component" value="Unassembled WGS sequence"/>
</dbReference>
<keyword evidence="3" id="KW-1185">Reference proteome</keyword>
<keyword evidence="1" id="KW-0812">Transmembrane</keyword>
<comment type="caution">
    <text evidence="2">The sequence shown here is derived from an EMBL/GenBank/DDBJ whole genome shotgun (WGS) entry which is preliminary data.</text>
</comment>
<dbReference type="AlphaFoldDB" id="A0AA41Y6I5"/>
<keyword evidence="1" id="KW-0472">Membrane</keyword>
<evidence type="ECO:0000256" key="1">
    <source>
        <dbReference type="SAM" id="Phobius"/>
    </source>
</evidence>
<gene>
    <name evidence="2" type="ORF">N2K84_16490</name>
</gene>
<organism evidence="2 3">
    <name type="scientific">Gaoshiqia sediminis</name>
    <dbReference type="NCBI Taxonomy" id="2986998"/>
    <lineage>
        <taxon>Bacteria</taxon>
        <taxon>Pseudomonadati</taxon>
        <taxon>Bacteroidota</taxon>
        <taxon>Bacteroidia</taxon>
        <taxon>Marinilabiliales</taxon>
        <taxon>Prolixibacteraceae</taxon>
        <taxon>Gaoshiqia</taxon>
    </lineage>
</organism>
<evidence type="ECO:0000313" key="3">
    <source>
        <dbReference type="Proteomes" id="UP001163821"/>
    </source>
</evidence>
<evidence type="ECO:0000313" key="2">
    <source>
        <dbReference type="EMBL" id="MCW0484341.1"/>
    </source>
</evidence>
<feature type="transmembrane region" description="Helical" evidence="1">
    <location>
        <begin position="84"/>
        <end position="100"/>
    </location>
</feature>
<reference evidence="2" key="1">
    <citation type="submission" date="2022-10" db="EMBL/GenBank/DDBJ databases">
        <title>Gaoshiqiia sediminis gen. nov., sp. nov., isolated from coastal sediment.</title>
        <authorList>
            <person name="Yu W.X."/>
            <person name="Mu D.S."/>
            <person name="Du J.Z."/>
            <person name="Liang Y.Q."/>
        </authorList>
    </citation>
    <scope>NUCLEOTIDE SEQUENCE</scope>
    <source>
        <strain evidence="2">A06</strain>
    </source>
</reference>
<dbReference type="RefSeq" id="WP_282592934.1">
    <property type="nucleotide sequence ID" value="NZ_JAPAAF010000034.1"/>
</dbReference>
<protein>
    <submittedName>
        <fullName evidence="2">Uncharacterized protein</fullName>
    </submittedName>
</protein>
<proteinExistence type="predicted"/>
<feature type="transmembrane region" description="Helical" evidence="1">
    <location>
        <begin position="56"/>
        <end position="77"/>
    </location>
</feature>
<feature type="transmembrane region" description="Helical" evidence="1">
    <location>
        <begin position="106"/>
        <end position="126"/>
    </location>
</feature>
<accession>A0AA41Y6I5</accession>